<dbReference type="Pfam" id="PF03772">
    <property type="entry name" value="Competence"/>
    <property type="match status" value="1"/>
</dbReference>
<organism evidence="3 4">
    <name type="scientific">Rothia nasimurium</name>
    <dbReference type="NCBI Taxonomy" id="85336"/>
    <lineage>
        <taxon>Bacteria</taxon>
        <taxon>Bacillati</taxon>
        <taxon>Actinomycetota</taxon>
        <taxon>Actinomycetes</taxon>
        <taxon>Micrococcales</taxon>
        <taxon>Micrococcaceae</taxon>
        <taxon>Rothia</taxon>
    </lineage>
</organism>
<accession>A0A1Y1RQE5</accession>
<keyword evidence="1" id="KW-0812">Transmembrane</keyword>
<gene>
    <name evidence="3" type="ORF">A7979_00390</name>
</gene>
<keyword evidence="4" id="KW-1185">Reference proteome</keyword>
<feature type="domain" description="ComEC/Rec2-related protein" evidence="2">
    <location>
        <begin position="3"/>
        <end position="213"/>
    </location>
</feature>
<keyword evidence="1" id="KW-0472">Membrane</keyword>
<evidence type="ECO:0000313" key="3">
    <source>
        <dbReference type="EMBL" id="ORC22017.1"/>
    </source>
</evidence>
<comment type="caution">
    <text evidence="3">The sequence shown here is derived from an EMBL/GenBank/DDBJ whole genome shotgun (WGS) entry which is preliminary data.</text>
</comment>
<dbReference type="NCBIfam" id="TIGR00360">
    <property type="entry name" value="ComEC_N-term"/>
    <property type="match status" value="1"/>
</dbReference>
<dbReference type="InterPro" id="IPR004477">
    <property type="entry name" value="ComEC_N"/>
</dbReference>
<dbReference type="Proteomes" id="UP000192359">
    <property type="component" value="Unassembled WGS sequence"/>
</dbReference>
<protein>
    <recommendedName>
        <fullName evidence="2">ComEC/Rec2-related protein domain-containing protein</fullName>
    </recommendedName>
</protein>
<name>A0A1Y1RQE5_9MICC</name>
<evidence type="ECO:0000256" key="1">
    <source>
        <dbReference type="SAM" id="Phobius"/>
    </source>
</evidence>
<feature type="transmembrane region" description="Helical" evidence="1">
    <location>
        <begin position="137"/>
        <end position="156"/>
    </location>
</feature>
<proteinExistence type="predicted"/>
<sequence>MLILFSLAATGVYALLVGPDGSVVRAWTMGVLGALGMVLGHGTYRTALLATCVVALVILSPPLATSFGFVLSVVATASLLILAPAISRLFSHRLPLLLSDLVAMPLAASLWCAPVVLLLSDSLYPYTVLANVLAAPWVAPVTLFGLAVLVATALGFPEGMIMFLCELGALGGRAVQGVADFCWGLPASQLALQTNPATLTATGLVVAGLTVALLIYDHRVNGQKHYRRPQLMTVQGGESL</sequence>
<dbReference type="EMBL" id="LXWF01000011">
    <property type="protein sequence ID" value="ORC22017.1"/>
    <property type="molecule type" value="Genomic_DNA"/>
</dbReference>
<reference evidence="3 4" key="1">
    <citation type="submission" date="2016-05" db="EMBL/GenBank/DDBJ databases">
        <title>Draft genome sequence of a porcine commensal Rothia nasimurium.</title>
        <authorList>
            <person name="Gaiser R.A."/>
            <person name="Van Baarlen P."/>
            <person name="Wells J.M."/>
        </authorList>
    </citation>
    <scope>NUCLEOTIDE SEQUENCE [LARGE SCALE GENOMIC DNA]</scope>
    <source>
        <strain evidence="3 4">PT-32</strain>
    </source>
</reference>
<feature type="transmembrane region" description="Helical" evidence="1">
    <location>
        <begin position="70"/>
        <end position="90"/>
    </location>
</feature>
<feature type="transmembrane region" description="Helical" evidence="1">
    <location>
        <begin position="198"/>
        <end position="216"/>
    </location>
</feature>
<keyword evidence="1" id="KW-1133">Transmembrane helix</keyword>
<dbReference type="AlphaFoldDB" id="A0A1Y1RQE5"/>
<feature type="transmembrane region" description="Helical" evidence="1">
    <location>
        <begin position="97"/>
        <end position="117"/>
    </location>
</feature>
<evidence type="ECO:0000259" key="2">
    <source>
        <dbReference type="Pfam" id="PF03772"/>
    </source>
</evidence>
<evidence type="ECO:0000313" key="4">
    <source>
        <dbReference type="Proteomes" id="UP000192359"/>
    </source>
</evidence>
<feature type="transmembrane region" description="Helical" evidence="1">
    <location>
        <begin position="47"/>
        <end position="64"/>
    </location>
</feature>